<comment type="caution">
    <text evidence="1">The sequence shown here is derived from an EMBL/GenBank/DDBJ whole genome shotgun (WGS) entry which is preliminary data.</text>
</comment>
<evidence type="ECO:0000313" key="2">
    <source>
        <dbReference type="Proteomes" id="UP000465220"/>
    </source>
</evidence>
<accession>A0ABQ1A8U6</accession>
<protein>
    <submittedName>
        <fullName evidence="1">Uncharacterized protein</fullName>
    </submittedName>
</protein>
<organism evidence="1 2">
    <name type="scientific">Aspergillus lentulus</name>
    <dbReference type="NCBI Taxonomy" id="293939"/>
    <lineage>
        <taxon>Eukaryota</taxon>
        <taxon>Fungi</taxon>
        <taxon>Dikarya</taxon>
        <taxon>Ascomycota</taxon>
        <taxon>Pezizomycotina</taxon>
        <taxon>Eurotiomycetes</taxon>
        <taxon>Eurotiomycetidae</taxon>
        <taxon>Eurotiales</taxon>
        <taxon>Aspergillaceae</taxon>
        <taxon>Aspergillus</taxon>
        <taxon>Aspergillus subgen. Fumigati</taxon>
    </lineage>
</organism>
<reference evidence="1 2" key="1">
    <citation type="submission" date="2020-01" db="EMBL/GenBank/DDBJ databases">
        <title>Draft genome sequence of Aspergillus lentulus IFM 60648.</title>
        <authorList>
            <person name="Takahashi H."/>
            <person name="Yaguchi T."/>
        </authorList>
    </citation>
    <scope>NUCLEOTIDE SEQUENCE [LARGE SCALE GENOMIC DNA]</scope>
    <source>
        <strain evidence="1 2">IFM 60648</strain>
    </source>
</reference>
<keyword evidence="2" id="KW-1185">Reference proteome</keyword>
<name>A0ABQ1A8U6_ASPLE</name>
<gene>
    <name evidence="1" type="ORF">IFM60648_04671</name>
</gene>
<dbReference type="Proteomes" id="UP000465220">
    <property type="component" value="Unassembled WGS sequence"/>
</dbReference>
<proteinExistence type="predicted"/>
<dbReference type="EMBL" id="BLKI01000023">
    <property type="protein sequence ID" value="GFF76329.1"/>
    <property type="molecule type" value="Genomic_DNA"/>
</dbReference>
<sequence>MKIGQNREGAGLMELTTGKTHVGRMLDLSRSPPKIHEFITACSTQQDIISPQDHSLQSLNEMADGRCFMFPGNVCIAKLEAWELDLKR</sequence>
<evidence type="ECO:0000313" key="1">
    <source>
        <dbReference type="EMBL" id="GFF76329.1"/>
    </source>
</evidence>